<dbReference type="EMBL" id="VSSQ01083133">
    <property type="protein sequence ID" value="MPN31566.1"/>
    <property type="molecule type" value="Genomic_DNA"/>
</dbReference>
<comment type="caution">
    <text evidence="1">The sequence shown here is derived from an EMBL/GenBank/DDBJ whole genome shotgun (WGS) entry which is preliminary data.</text>
</comment>
<proteinExistence type="predicted"/>
<protein>
    <submittedName>
        <fullName evidence="1">Uncharacterized protein</fullName>
    </submittedName>
</protein>
<name>A0A645GZA0_9ZZZZ</name>
<organism evidence="1">
    <name type="scientific">bioreactor metagenome</name>
    <dbReference type="NCBI Taxonomy" id="1076179"/>
    <lineage>
        <taxon>unclassified sequences</taxon>
        <taxon>metagenomes</taxon>
        <taxon>ecological metagenomes</taxon>
    </lineage>
</organism>
<dbReference type="AlphaFoldDB" id="A0A645GZA0"/>
<gene>
    <name evidence="1" type="ORF">SDC9_179040</name>
</gene>
<accession>A0A645GZA0</accession>
<sequence length="70" mass="8401">MDFYTFERCIYRTRENIKSEKGEKIKKIMTAKNSKGICKSKKIGSKMKKNDFFTIFLTKTSFFSKKREKK</sequence>
<reference evidence="1" key="1">
    <citation type="submission" date="2019-08" db="EMBL/GenBank/DDBJ databases">
        <authorList>
            <person name="Kucharzyk K."/>
            <person name="Murdoch R.W."/>
            <person name="Higgins S."/>
            <person name="Loffler F."/>
        </authorList>
    </citation>
    <scope>NUCLEOTIDE SEQUENCE</scope>
</reference>
<evidence type="ECO:0000313" key="1">
    <source>
        <dbReference type="EMBL" id="MPN31566.1"/>
    </source>
</evidence>